<evidence type="ECO:0000256" key="4">
    <source>
        <dbReference type="PROSITE-ProRule" id="PRU00335"/>
    </source>
</evidence>
<dbReference type="EMBL" id="QRAN01000003">
    <property type="protein sequence ID" value="RLQ23221.1"/>
    <property type="molecule type" value="Genomic_DNA"/>
</dbReference>
<evidence type="ECO:0000256" key="2">
    <source>
        <dbReference type="ARBA" id="ARBA00023125"/>
    </source>
</evidence>
<feature type="DNA-binding region" description="H-T-H motif" evidence="4">
    <location>
        <begin position="59"/>
        <end position="78"/>
    </location>
</feature>
<evidence type="ECO:0000313" key="7">
    <source>
        <dbReference type="Proteomes" id="UP000265509"/>
    </source>
</evidence>
<dbReference type="Proteomes" id="UP000265509">
    <property type="component" value="Unassembled WGS sequence"/>
</dbReference>
<keyword evidence="2 4" id="KW-0238">DNA-binding</keyword>
<protein>
    <submittedName>
        <fullName evidence="6">TetR family transcriptional regulator</fullName>
    </submittedName>
</protein>
<sequence>MHNIIEIEFNFNYFVHMVKTAVAKNPVDKPLSAKGEKARARLQEAALTVLEREGYHRMRIADVTREAGMAQGLFYHYFNDLKSLTVEVLTEFAQANQDPAEVEKDVPPGDWYSRIYAHNLVIVRSYARRPGITRCLLQLADEDPEFGAMLRQNYRSQLMWLVDLMPGLFPEVRFKRHQALMVVYSLAGIGEGLMREYFINRSEHLLAAELDVEQFAELMATMFYRALFLAHPEEKQLHYTRNLAAMARSQARL</sequence>
<dbReference type="GO" id="GO:0003700">
    <property type="term" value="F:DNA-binding transcription factor activity"/>
    <property type="evidence" value="ECO:0007669"/>
    <property type="project" value="TreeGrafter"/>
</dbReference>
<dbReference type="Gene3D" id="1.10.357.10">
    <property type="entry name" value="Tetracycline Repressor, domain 2"/>
    <property type="match status" value="1"/>
</dbReference>
<evidence type="ECO:0000313" key="6">
    <source>
        <dbReference type="EMBL" id="RLQ23221.1"/>
    </source>
</evidence>
<dbReference type="InterPro" id="IPR050109">
    <property type="entry name" value="HTH-type_TetR-like_transc_reg"/>
</dbReference>
<evidence type="ECO:0000256" key="3">
    <source>
        <dbReference type="ARBA" id="ARBA00023163"/>
    </source>
</evidence>
<dbReference type="AlphaFoldDB" id="A0A3L7E441"/>
<evidence type="ECO:0000259" key="5">
    <source>
        <dbReference type="PROSITE" id="PS50977"/>
    </source>
</evidence>
<reference evidence="6 7" key="1">
    <citation type="submission" date="2018-07" db="EMBL/GenBank/DDBJ databases">
        <title>Halioglobus sp. genome submission.</title>
        <authorList>
            <person name="Ye M.-Q."/>
            <person name="Du Z.-J."/>
        </authorList>
    </citation>
    <scope>NUCLEOTIDE SEQUENCE [LARGE SCALE GENOMIC DNA]</scope>
    <source>
        <strain evidence="6 7">U0301</strain>
    </source>
</reference>
<dbReference type="Pfam" id="PF00440">
    <property type="entry name" value="TetR_N"/>
    <property type="match status" value="1"/>
</dbReference>
<keyword evidence="1" id="KW-0805">Transcription regulation</keyword>
<dbReference type="InterPro" id="IPR001647">
    <property type="entry name" value="HTH_TetR"/>
</dbReference>
<dbReference type="SUPFAM" id="SSF46689">
    <property type="entry name" value="Homeodomain-like"/>
    <property type="match status" value="1"/>
</dbReference>
<evidence type="ECO:0000256" key="1">
    <source>
        <dbReference type="ARBA" id="ARBA00023015"/>
    </source>
</evidence>
<organism evidence="6 7">
    <name type="scientific">Seongchinamella sediminis</name>
    <dbReference type="NCBI Taxonomy" id="2283635"/>
    <lineage>
        <taxon>Bacteria</taxon>
        <taxon>Pseudomonadati</taxon>
        <taxon>Pseudomonadota</taxon>
        <taxon>Gammaproteobacteria</taxon>
        <taxon>Cellvibrionales</taxon>
        <taxon>Halieaceae</taxon>
        <taxon>Seongchinamella</taxon>
    </lineage>
</organism>
<dbReference type="GO" id="GO:0000976">
    <property type="term" value="F:transcription cis-regulatory region binding"/>
    <property type="evidence" value="ECO:0007669"/>
    <property type="project" value="TreeGrafter"/>
</dbReference>
<keyword evidence="3" id="KW-0804">Transcription</keyword>
<name>A0A3L7E441_9GAMM</name>
<dbReference type="PROSITE" id="PS50977">
    <property type="entry name" value="HTH_TETR_2"/>
    <property type="match status" value="1"/>
</dbReference>
<gene>
    <name evidence="6" type="ORF">DWB85_04450</name>
</gene>
<dbReference type="PANTHER" id="PTHR30055:SF234">
    <property type="entry name" value="HTH-TYPE TRANSCRIPTIONAL REGULATOR BETI"/>
    <property type="match status" value="1"/>
</dbReference>
<proteinExistence type="predicted"/>
<dbReference type="InterPro" id="IPR009057">
    <property type="entry name" value="Homeodomain-like_sf"/>
</dbReference>
<accession>A0A3L7E441</accession>
<keyword evidence="7" id="KW-1185">Reference proteome</keyword>
<dbReference type="PANTHER" id="PTHR30055">
    <property type="entry name" value="HTH-TYPE TRANSCRIPTIONAL REGULATOR RUTR"/>
    <property type="match status" value="1"/>
</dbReference>
<feature type="domain" description="HTH tetR-type" evidence="5">
    <location>
        <begin position="36"/>
        <end position="96"/>
    </location>
</feature>
<comment type="caution">
    <text evidence="6">The sequence shown here is derived from an EMBL/GenBank/DDBJ whole genome shotgun (WGS) entry which is preliminary data.</text>
</comment>